<dbReference type="Pfam" id="PF11326">
    <property type="entry name" value="PANTS-like"/>
    <property type="match status" value="1"/>
</dbReference>
<keyword evidence="3" id="KW-1185">Reference proteome</keyword>
<sequence length="264" mass="29562">MGWFWNSAPSAPNATTASTSEAPKPAAAPAPREQPSGDREVQKFWEMIQEEVNPSQAAQAKPTPPSAAPSPPSPPPTAPTSSSWFSWARAPDNTTSKPTTSARPEQQVDPTTRAPRRDRRSPESRAMSEAVLPTTMSCRDAFDYAWHCHTPAAQWNAVYRYGSVRSCSELWDDFWFCMRTKSFSDEARAEAIKAHYRAKEEAKYGGGQPSSEDVWESRKELVAPGTAFQAKFDPPIADDLEFQKSELERRRRIREELEAQGRKQ</sequence>
<reference evidence="2" key="1">
    <citation type="submission" date="2023-06" db="EMBL/GenBank/DDBJ databases">
        <title>Genome-scale phylogeny and comparative genomics of the fungal order Sordariales.</title>
        <authorList>
            <consortium name="Lawrence Berkeley National Laboratory"/>
            <person name="Hensen N."/>
            <person name="Bonometti L."/>
            <person name="Westerberg I."/>
            <person name="Brannstrom I.O."/>
            <person name="Guillou S."/>
            <person name="Cros-Aarteil S."/>
            <person name="Calhoun S."/>
            <person name="Haridas S."/>
            <person name="Kuo A."/>
            <person name="Mondo S."/>
            <person name="Pangilinan J."/>
            <person name="Riley R."/>
            <person name="Labutti K."/>
            <person name="Andreopoulos B."/>
            <person name="Lipzen A."/>
            <person name="Chen C."/>
            <person name="Yanf M."/>
            <person name="Daum C."/>
            <person name="Ng V."/>
            <person name="Clum A."/>
            <person name="Steindorff A."/>
            <person name="Ohm R."/>
            <person name="Martin F."/>
            <person name="Silar P."/>
            <person name="Natvig D."/>
            <person name="Lalanne C."/>
            <person name="Gautier V."/>
            <person name="Ament-Velasquez S.L."/>
            <person name="Kruys A."/>
            <person name="Hutchinson M.I."/>
            <person name="Powell A.J."/>
            <person name="Barry K."/>
            <person name="Miller A.N."/>
            <person name="Grigoriev I.V."/>
            <person name="Debuchy R."/>
            <person name="Gladieux P."/>
            <person name="Thoren M.H."/>
            <person name="Johannesson H."/>
        </authorList>
    </citation>
    <scope>NUCLEOTIDE SEQUENCE</scope>
    <source>
        <strain evidence="2">PSN4</strain>
    </source>
</reference>
<evidence type="ECO:0000313" key="2">
    <source>
        <dbReference type="EMBL" id="KAK1761496.1"/>
    </source>
</evidence>
<protein>
    <recommendedName>
        <fullName evidence="4">Early meiotic induction protein 1</fullName>
    </recommendedName>
</protein>
<dbReference type="InterPro" id="IPR021475">
    <property type="entry name" value="Pants/Emi1-like"/>
</dbReference>
<dbReference type="Proteomes" id="UP001239445">
    <property type="component" value="Unassembled WGS sequence"/>
</dbReference>
<feature type="compositionally biased region" description="Low complexity" evidence="1">
    <location>
        <begin position="1"/>
        <end position="31"/>
    </location>
</feature>
<dbReference type="PANTHER" id="PTHR28052:SF1">
    <property type="entry name" value="UPF0545 PROTEIN C22ORF39"/>
    <property type="match status" value="1"/>
</dbReference>
<gene>
    <name evidence="2" type="ORF">QBC47DRAFT_370270</name>
</gene>
<dbReference type="EMBL" id="MU839827">
    <property type="protein sequence ID" value="KAK1761496.1"/>
    <property type="molecule type" value="Genomic_DNA"/>
</dbReference>
<accession>A0AAJ0BT13</accession>
<evidence type="ECO:0008006" key="4">
    <source>
        <dbReference type="Google" id="ProtNLM"/>
    </source>
</evidence>
<comment type="caution">
    <text evidence="2">The sequence shown here is derived from an EMBL/GenBank/DDBJ whole genome shotgun (WGS) entry which is preliminary data.</text>
</comment>
<name>A0AAJ0BT13_9PEZI</name>
<organism evidence="2 3">
    <name type="scientific">Echria macrotheca</name>
    <dbReference type="NCBI Taxonomy" id="438768"/>
    <lineage>
        <taxon>Eukaryota</taxon>
        <taxon>Fungi</taxon>
        <taxon>Dikarya</taxon>
        <taxon>Ascomycota</taxon>
        <taxon>Pezizomycotina</taxon>
        <taxon>Sordariomycetes</taxon>
        <taxon>Sordariomycetidae</taxon>
        <taxon>Sordariales</taxon>
        <taxon>Schizotheciaceae</taxon>
        <taxon>Echria</taxon>
    </lineage>
</organism>
<evidence type="ECO:0000313" key="3">
    <source>
        <dbReference type="Proteomes" id="UP001239445"/>
    </source>
</evidence>
<feature type="compositionally biased region" description="Polar residues" evidence="1">
    <location>
        <begin position="92"/>
        <end position="104"/>
    </location>
</feature>
<dbReference type="PANTHER" id="PTHR28052">
    <property type="entry name" value="UPF0545 PROTEIN C22ORF39"/>
    <property type="match status" value="1"/>
</dbReference>
<evidence type="ECO:0000256" key="1">
    <source>
        <dbReference type="SAM" id="MobiDB-lite"/>
    </source>
</evidence>
<dbReference type="AlphaFoldDB" id="A0AAJ0BT13"/>
<proteinExistence type="predicted"/>
<feature type="compositionally biased region" description="Pro residues" evidence="1">
    <location>
        <begin position="62"/>
        <end position="78"/>
    </location>
</feature>
<feature type="region of interest" description="Disordered" evidence="1">
    <location>
        <begin position="1"/>
        <end position="131"/>
    </location>
</feature>